<dbReference type="RefSeq" id="WP_116187993.1">
    <property type="nucleotide sequence ID" value="NZ_QTTN01000004.1"/>
</dbReference>
<dbReference type="Proteomes" id="UP000256304">
    <property type="component" value="Unassembled WGS sequence"/>
</dbReference>
<dbReference type="OrthoDB" id="9796486at2"/>
<dbReference type="Pfam" id="PF01243">
    <property type="entry name" value="PNPOx_N"/>
    <property type="match status" value="1"/>
</dbReference>
<dbReference type="Gene3D" id="2.30.110.10">
    <property type="entry name" value="Electron Transport, Fmn-binding Protein, Chain A"/>
    <property type="match status" value="1"/>
</dbReference>
<dbReference type="PANTHER" id="PTHR42815:SF2">
    <property type="entry name" value="FAD-BINDING, PUTATIVE (AFU_ORTHOLOGUE AFUA_6G07600)-RELATED"/>
    <property type="match status" value="1"/>
</dbReference>
<organism evidence="2 3">
    <name type="scientific">Paenibacillus taihuensis</name>
    <dbReference type="NCBI Taxonomy" id="1156355"/>
    <lineage>
        <taxon>Bacteria</taxon>
        <taxon>Bacillati</taxon>
        <taxon>Bacillota</taxon>
        <taxon>Bacilli</taxon>
        <taxon>Bacillales</taxon>
        <taxon>Paenibacillaceae</taxon>
        <taxon>Paenibacillus</taxon>
    </lineage>
</organism>
<evidence type="ECO:0000259" key="1">
    <source>
        <dbReference type="Pfam" id="PF01243"/>
    </source>
</evidence>
<feature type="domain" description="Pyridoxamine 5'-phosphate oxidase N-terminal" evidence="1">
    <location>
        <begin position="164"/>
        <end position="262"/>
    </location>
</feature>
<accession>A0A3D9SDI2</accession>
<dbReference type="InterPro" id="IPR012349">
    <property type="entry name" value="Split_barrel_FMN-bd"/>
</dbReference>
<dbReference type="PANTHER" id="PTHR42815">
    <property type="entry name" value="FAD-BINDING, PUTATIVE (AFU_ORTHOLOGUE AFUA_6G07600)-RELATED"/>
    <property type="match status" value="1"/>
</dbReference>
<evidence type="ECO:0000313" key="2">
    <source>
        <dbReference type="EMBL" id="REE91662.1"/>
    </source>
</evidence>
<protein>
    <recommendedName>
        <fullName evidence="1">Pyridoxamine 5'-phosphate oxidase N-terminal domain-containing protein</fullName>
    </recommendedName>
</protein>
<dbReference type="AlphaFoldDB" id="A0A3D9SDI2"/>
<comment type="caution">
    <text evidence="2">The sequence shown here is derived from an EMBL/GenBank/DDBJ whole genome shotgun (WGS) entry which is preliminary data.</text>
</comment>
<dbReference type="SUPFAM" id="SSF50475">
    <property type="entry name" value="FMN-binding split barrel"/>
    <property type="match status" value="1"/>
</dbReference>
<proteinExistence type="predicted"/>
<sequence length="301" mass="33974">MQDVFHEGERIVQRLTGEGWIAEQNSKMISSQFSNGIINFLKTQQFAVISYKDQKGSVWVTFLSGEAGFINVLDEQRAEIQAGLIVGESIAMHEPHQIGLLIIDTERRIRVRINGIATREQDRFVVVAHQIYGNCPKYIQKRELLTDQNTNGAFISEHRNNRLDRAQENWISTADTFYIGTTNDKGEMDASHRGGNPGFIHVLNAETLLIPDYQGNSLYNTLGNIQSNPSTGLLFIDYDHGHLLQLTGVARLIWEEAEADSFSGAGLLVRFEIRQVLQLNNATELRWGEMELSPYNPIAKN</sequence>
<reference evidence="2 3" key="1">
    <citation type="submission" date="2018-08" db="EMBL/GenBank/DDBJ databases">
        <title>Genomic Encyclopedia of Type Strains, Phase III (KMG-III): the genomes of soil and plant-associated and newly described type strains.</title>
        <authorList>
            <person name="Whitman W."/>
        </authorList>
    </citation>
    <scope>NUCLEOTIDE SEQUENCE [LARGE SCALE GENOMIC DNA]</scope>
    <source>
        <strain evidence="2 3">CGMCC 1.10966</strain>
    </source>
</reference>
<evidence type="ECO:0000313" key="3">
    <source>
        <dbReference type="Proteomes" id="UP000256304"/>
    </source>
</evidence>
<dbReference type="InterPro" id="IPR011576">
    <property type="entry name" value="Pyridox_Oxase_N"/>
</dbReference>
<keyword evidence="3" id="KW-1185">Reference proteome</keyword>
<name>A0A3D9SDI2_9BACL</name>
<gene>
    <name evidence="2" type="ORF">A8990_104170</name>
</gene>
<dbReference type="EMBL" id="QTTN01000004">
    <property type="protein sequence ID" value="REE91662.1"/>
    <property type="molecule type" value="Genomic_DNA"/>
</dbReference>